<feature type="transmembrane region" description="Helical" evidence="1">
    <location>
        <begin position="6"/>
        <end position="31"/>
    </location>
</feature>
<proteinExistence type="predicted"/>
<dbReference type="AlphaFoldDB" id="A0A844DEP7"/>
<name>A0A844DEP7_9BURK</name>
<dbReference type="RefSeq" id="WP_154360026.1">
    <property type="nucleotide sequence ID" value="NZ_WKJL01000019.1"/>
</dbReference>
<evidence type="ECO:0000256" key="1">
    <source>
        <dbReference type="SAM" id="Phobius"/>
    </source>
</evidence>
<sequence length="107" mass="12182">MGFLDWLNVALVSGWKALICGFVMYFVLFWVSLQWSWPTVLRFALTFVAIIIPMVPDFYHLLVAPDVVAFLEDKSLAPDALWLAIKAKFWAGLVGHALAYIAHEYFS</sequence>
<feature type="transmembrane region" description="Helical" evidence="1">
    <location>
        <begin position="43"/>
        <end position="61"/>
    </location>
</feature>
<gene>
    <name evidence="2" type="ORF">GJ698_22115</name>
</gene>
<evidence type="ECO:0000313" key="3">
    <source>
        <dbReference type="Proteomes" id="UP000439986"/>
    </source>
</evidence>
<keyword evidence="1" id="KW-1133">Transmembrane helix</keyword>
<accession>A0A844DEP7</accession>
<dbReference type="Proteomes" id="UP000439986">
    <property type="component" value="Unassembled WGS sequence"/>
</dbReference>
<keyword evidence="1" id="KW-0812">Transmembrane</keyword>
<feature type="transmembrane region" description="Helical" evidence="1">
    <location>
        <begin position="81"/>
        <end position="102"/>
    </location>
</feature>
<organism evidence="2 3">
    <name type="scientific">Duganella aquatilis</name>
    <dbReference type="NCBI Taxonomy" id="2666082"/>
    <lineage>
        <taxon>Bacteria</taxon>
        <taxon>Pseudomonadati</taxon>
        <taxon>Pseudomonadota</taxon>
        <taxon>Betaproteobacteria</taxon>
        <taxon>Burkholderiales</taxon>
        <taxon>Oxalobacteraceae</taxon>
        <taxon>Telluria group</taxon>
        <taxon>Duganella</taxon>
    </lineage>
</organism>
<comment type="caution">
    <text evidence="2">The sequence shown here is derived from an EMBL/GenBank/DDBJ whole genome shotgun (WGS) entry which is preliminary data.</text>
</comment>
<dbReference type="EMBL" id="WKJL01000019">
    <property type="protein sequence ID" value="MRW86770.1"/>
    <property type="molecule type" value="Genomic_DNA"/>
</dbReference>
<protein>
    <submittedName>
        <fullName evidence="2">Uncharacterized protein</fullName>
    </submittedName>
</protein>
<evidence type="ECO:0000313" key="2">
    <source>
        <dbReference type="EMBL" id="MRW86770.1"/>
    </source>
</evidence>
<keyword evidence="1" id="KW-0472">Membrane</keyword>
<reference evidence="2 3" key="1">
    <citation type="submission" date="2019-11" db="EMBL/GenBank/DDBJ databases">
        <title>Novel species isolated from a subtropical stream in China.</title>
        <authorList>
            <person name="Lu H."/>
        </authorList>
    </citation>
    <scope>NUCLEOTIDE SEQUENCE [LARGE SCALE GENOMIC DNA]</scope>
    <source>
        <strain evidence="2 3">FT26W</strain>
    </source>
</reference>
<keyword evidence="3" id="KW-1185">Reference proteome</keyword>